<keyword evidence="1" id="KW-0812">Transmembrane</keyword>
<dbReference type="Proteomes" id="UP000006556">
    <property type="component" value="Chromosome"/>
</dbReference>
<organism evidence="2 3">
    <name type="scientific">Pelotomaculum thermopropionicum (strain DSM 13744 / JCM 10971 / SI)</name>
    <dbReference type="NCBI Taxonomy" id="370438"/>
    <lineage>
        <taxon>Bacteria</taxon>
        <taxon>Bacillati</taxon>
        <taxon>Bacillota</taxon>
        <taxon>Clostridia</taxon>
        <taxon>Eubacteriales</taxon>
        <taxon>Desulfotomaculaceae</taxon>
        <taxon>Pelotomaculum</taxon>
    </lineage>
</organism>
<sequence>METIRGLVLDLTVIVALAVFLEMLLPQGGIRKYVRLVLGLLIIIAVVQAAGEIMKIDGAGELPALSRKEARAELPGIIEAGRKIDGEHRQKALEQYRKGLAGQVMALAGLNKEVPVISAEVEVHSGADDPAYGRIKEIVLVLSRDADPAGRKTGEGAAAEVEPVTVQVGRQELRSEQPGTGTADGPPGEAVADLINTVAGFYNLKPEQVRVVYK</sequence>
<accession>A5D311</accession>
<evidence type="ECO:0000256" key="1">
    <source>
        <dbReference type="SAM" id="Phobius"/>
    </source>
</evidence>
<evidence type="ECO:0000313" key="3">
    <source>
        <dbReference type="Proteomes" id="UP000006556"/>
    </source>
</evidence>
<dbReference type="HOGENOM" id="CLU_094201_0_0_9"/>
<dbReference type="InterPro" id="IPR014245">
    <property type="entry name" value="Spore_III_AF"/>
</dbReference>
<evidence type="ECO:0000313" key="2">
    <source>
        <dbReference type="EMBL" id="BAF59352.1"/>
    </source>
</evidence>
<dbReference type="KEGG" id="pth:PTH_1171"/>
<protein>
    <submittedName>
        <fullName evidence="2">Hypothetical membrane protein</fullName>
    </submittedName>
</protein>
<dbReference type="AlphaFoldDB" id="A5D311"/>
<keyword evidence="1" id="KW-1133">Transmembrane helix</keyword>
<proteinExistence type="predicted"/>
<feature type="transmembrane region" description="Helical" evidence="1">
    <location>
        <begin position="33"/>
        <end position="51"/>
    </location>
</feature>
<dbReference type="STRING" id="370438.PTH_1171"/>
<reference evidence="3" key="1">
    <citation type="journal article" date="2008" name="Genome Res.">
        <title>The genome of Pelotomaculum thermopropionicum reveals niche-associated evolution in anaerobic microbiota.</title>
        <authorList>
            <person name="Kosaka T."/>
            <person name="Kato S."/>
            <person name="Shimoyama T."/>
            <person name="Ishii S."/>
            <person name="Abe T."/>
            <person name="Watanabe K."/>
        </authorList>
    </citation>
    <scope>NUCLEOTIDE SEQUENCE [LARGE SCALE GENOMIC DNA]</scope>
    <source>
        <strain evidence="3">DSM 13744 / JCM 10971 / SI</strain>
    </source>
</reference>
<dbReference type="Pfam" id="PF09581">
    <property type="entry name" value="Spore_III_AF"/>
    <property type="match status" value="1"/>
</dbReference>
<keyword evidence="1" id="KW-0472">Membrane</keyword>
<name>A5D311_PELTS</name>
<keyword evidence="3" id="KW-1185">Reference proteome</keyword>
<dbReference type="eggNOG" id="ENOG50338QT">
    <property type="taxonomic scope" value="Bacteria"/>
</dbReference>
<feature type="transmembrane region" description="Helical" evidence="1">
    <location>
        <begin position="6"/>
        <end position="26"/>
    </location>
</feature>
<gene>
    <name evidence="2" type="ordered locus">PTH_1171</name>
</gene>
<dbReference type="EMBL" id="AP009389">
    <property type="protein sequence ID" value="BAF59352.1"/>
    <property type="molecule type" value="Genomic_DNA"/>
</dbReference>